<dbReference type="Proteomes" id="UP001500390">
    <property type="component" value="Unassembled WGS sequence"/>
</dbReference>
<proteinExistence type="predicted"/>
<dbReference type="PANTHER" id="PTHR37981:SF1">
    <property type="entry name" value="SGNH HYDROLASE-TYPE ESTERASE DOMAIN-CONTAINING PROTEIN"/>
    <property type="match status" value="1"/>
</dbReference>
<gene>
    <name evidence="3" type="ORF">GCM10023153_32010</name>
</gene>
<dbReference type="Pfam" id="PF13472">
    <property type="entry name" value="Lipase_GDSL_2"/>
    <property type="match status" value="1"/>
</dbReference>
<protein>
    <recommendedName>
        <fullName evidence="2">SGNH hydrolase-type esterase domain-containing protein</fullName>
    </recommendedName>
</protein>
<sequence length="349" mass="36038">MARRRALSTAALAATAALVVSAAPAHAAAPSYVALGDSYSSGTGTRSYISDGTSCLRSVYAYPSLIASAKGYALNFRACSGAKIADVTNTQLSALNSSTAYVSISIGGNDAGFASVLTTCAQPAWLSNCNGAIDKAQTYVNQTLPGALNTLYAGIKARAPQAKVTVVGYPRIFNGVDCNLLTWFSSSEMTRLNAMADLVNSTTKARATAAGFSFANPTTPFVGHAVCSSSEWINGLSNPIQESYHPNRTGQASGYTPTVSPYLTGSTVTATATLLTTAKGSTKRLADQQRRYAASDRAIKPALVLAPDLSTPAAKAAAKKAGVDLSSRASIDAADRVYSARQAAEFAAR</sequence>
<accession>A0ABP8KB40</accession>
<evidence type="ECO:0000313" key="4">
    <source>
        <dbReference type="Proteomes" id="UP001500390"/>
    </source>
</evidence>
<reference evidence="4" key="1">
    <citation type="journal article" date="2019" name="Int. J. Syst. Evol. Microbiol.">
        <title>The Global Catalogue of Microorganisms (GCM) 10K type strain sequencing project: providing services to taxonomists for standard genome sequencing and annotation.</title>
        <authorList>
            <consortium name="The Broad Institute Genomics Platform"/>
            <consortium name="The Broad Institute Genome Sequencing Center for Infectious Disease"/>
            <person name="Wu L."/>
            <person name="Ma J."/>
        </authorList>
    </citation>
    <scope>NUCLEOTIDE SEQUENCE [LARGE SCALE GENOMIC DNA]</scope>
    <source>
        <strain evidence="4">JCM 17738</strain>
    </source>
</reference>
<organism evidence="3 4">
    <name type="scientific">Ornithinibacter aureus</name>
    <dbReference type="NCBI Taxonomy" id="622664"/>
    <lineage>
        <taxon>Bacteria</taxon>
        <taxon>Bacillati</taxon>
        <taxon>Actinomycetota</taxon>
        <taxon>Actinomycetes</taxon>
        <taxon>Micrococcales</taxon>
        <taxon>Intrasporangiaceae</taxon>
        <taxon>Ornithinibacter</taxon>
    </lineage>
</organism>
<dbReference type="PANTHER" id="PTHR37981">
    <property type="entry name" value="LIPASE 2"/>
    <property type="match status" value="1"/>
</dbReference>
<dbReference type="SUPFAM" id="SSF52266">
    <property type="entry name" value="SGNH hydrolase"/>
    <property type="match status" value="1"/>
</dbReference>
<dbReference type="InterPro" id="IPR006311">
    <property type="entry name" value="TAT_signal"/>
</dbReference>
<dbReference type="InterPro" id="IPR036514">
    <property type="entry name" value="SGNH_hydro_sf"/>
</dbReference>
<dbReference type="InterPro" id="IPR037460">
    <property type="entry name" value="SEST-like"/>
</dbReference>
<keyword evidence="4" id="KW-1185">Reference proteome</keyword>
<dbReference type="InterPro" id="IPR013830">
    <property type="entry name" value="SGNH_hydro"/>
</dbReference>
<dbReference type="EMBL" id="BAABFX010000048">
    <property type="protein sequence ID" value="GAA4402705.1"/>
    <property type="molecule type" value="Genomic_DNA"/>
</dbReference>
<evidence type="ECO:0000259" key="2">
    <source>
        <dbReference type="Pfam" id="PF13472"/>
    </source>
</evidence>
<evidence type="ECO:0000256" key="1">
    <source>
        <dbReference type="SAM" id="SignalP"/>
    </source>
</evidence>
<comment type="caution">
    <text evidence="3">The sequence shown here is derived from an EMBL/GenBank/DDBJ whole genome shotgun (WGS) entry which is preliminary data.</text>
</comment>
<feature type="signal peptide" evidence="1">
    <location>
        <begin position="1"/>
        <end position="27"/>
    </location>
</feature>
<dbReference type="Gene3D" id="3.40.50.1110">
    <property type="entry name" value="SGNH hydrolase"/>
    <property type="match status" value="1"/>
</dbReference>
<feature type="domain" description="SGNH hydrolase-type esterase" evidence="2">
    <location>
        <begin position="34"/>
        <end position="252"/>
    </location>
</feature>
<dbReference type="CDD" id="cd01823">
    <property type="entry name" value="SEST_like"/>
    <property type="match status" value="1"/>
</dbReference>
<dbReference type="RefSeq" id="WP_159901800.1">
    <property type="nucleotide sequence ID" value="NZ_BAABFX010000048.1"/>
</dbReference>
<name>A0ABP8KB40_9MICO</name>
<dbReference type="PROSITE" id="PS51318">
    <property type="entry name" value="TAT"/>
    <property type="match status" value="1"/>
</dbReference>
<feature type="chain" id="PRO_5047049969" description="SGNH hydrolase-type esterase domain-containing protein" evidence="1">
    <location>
        <begin position="28"/>
        <end position="349"/>
    </location>
</feature>
<keyword evidence="1" id="KW-0732">Signal</keyword>
<evidence type="ECO:0000313" key="3">
    <source>
        <dbReference type="EMBL" id="GAA4402705.1"/>
    </source>
</evidence>